<dbReference type="InterPro" id="IPR036594">
    <property type="entry name" value="Meth_synthase_dom"/>
</dbReference>
<dbReference type="KEGG" id="ppd:Ppro_1431"/>
<dbReference type="GO" id="GO:0046653">
    <property type="term" value="P:tetrahydrofolate metabolic process"/>
    <property type="evidence" value="ECO:0007669"/>
    <property type="project" value="TreeGrafter"/>
</dbReference>
<dbReference type="EMBL" id="CP000482">
    <property type="protein sequence ID" value="ABK99047.1"/>
    <property type="molecule type" value="Genomic_DNA"/>
</dbReference>
<dbReference type="Pfam" id="PF02310">
    <property type="entry name" value="B12-binding"/>
    <property type="match status" value="1"/>
</dbReference>
<dbReference type="OrthoDB" id="5419165at2"/>
<keyword evidence="1" id="KW-0479">Metal-binding</keyword>
<evidence type="ECO:0000256" key="1">
    <source>
        <dbReference type="ARBA" id="ARBA00022723"/>
    </source>
</evidence>
<dbReference type="GO" id="GO:0050667">
    <property type="term" value="P:homocysteine metabolic process"/>
    <property type="evidence" value="ECO:0007669"/>
    <property type="project" value="TreeGrafter"/>
</dbReference>
<dbReference type="HOGENOM" id="CLU_082102_2_0_7"/>
<dbReference type="AlphaFoldDB" id="A1ANX7"/>
<protein>
    <submittedName>
        <fullName evidence="4">Cobalamin B12-binding domain protein</fullName>
    </submittedName>
</protein>
<proteinExistence type="predicted"/>
<name>A1ANX7_PELPD</name>
<keyword evidence="5" id="KW-1185">Reference proteome</keyword>
<dbReference type="STRING" id="338966.Ppro_1431"/>
<dbReference type="InterPro" id="IPR003759">
    <property type="entry name" value="Cbl-bd_cap"/>
</dbReference>
<dbReference type="InterPro" id="IPR036724">
    <property type="entry name" value="Cobalamin-bd_sf"/>
</dbReference>
<dbReference type="GO" id="GO:0005829">
    <property type="term" value="C:cytosol"/>
    <property type="evidence" value="ECO:0007669"/>
    <property type="project" value="TreeGrafter"/>
</dbReference>
<evidence type="ECO:0000313" key="4">
    <source>
        <dbReference type="EMBL" id="ABK99047.1"/>
    </source>
</evidence>
<dbReference type="Proteomes" id="UP000006732">
    <property type="component" value="Chromosome"/>
</dbReference>
<evidence type="ECO:0000259" key="3">
    <source>
        <dbReference type="PROSITE" id="PS51332"/>
    </source>
</evidence>
<gene>
    <name evidence="4" type="ordered locus">Ppro_1431</name>
</gene>
<reference evidence="4 5" key="1">
    <citation type="submission" date="2006-10" db="EMBL/GenBank/DDBJ databases">
        <title>Complete sequence of chromosome of Pelobacter propionicus DSM 2379.</title>
        <authorList>
            <consortium name="US DOE Joint Genome Institute"/>
            <person name="Copeland A."/>
            <person name="Lucas S."/>
            <person name="Lapidus A."/>
            <person name="Barry K."/>
            <person name="Detter J.C."/>
            <person name="Glavina del Rio T."/>
            <person name="Hammon N."/>
            <person name="Israni S."/>
            <person name="Dalin E."/>
            <person name="Tice H."/>
            <person name="Pitluck S."/>
            <person name="Saunders E."/>
            <person name="Brettin T."/>
            <person name="Bruce D."/>
            <person name="Han C."/>
            <person name="Tapia R."/>
            <person name="Schmutz J."/>
            <person name="Larimer F."/>
            <person name="Land M."/>
            <person name="Hauser L."/>
            <person name="Kyrpides N."/>
            <person name="Kim E."/>
            <person name="Lovley D."/>
            <person name="Richardson P."/>
        </authorList>
    </citation>
    <scope>NUCLEOTIDE SEQUENCE [LARGE SCALE GENOMIC DNA]</scope>
    <source>
        <strain evidence="5">DSM 2379 / NBRC 103807 / OttBd1</strain>
    </source>
</reference>
<organism evidence="4 5">
    <name type="scientific">Pelobacter propionicus (strain DSM 2379 / NBRC 103807 / OttBd1)</name>
    <dbReference type="NCBI Taxonomy" id="338966"/>
    <lineage>
        <taxon>Bacteria</taxon>
        <taxon>Pseudomonadati</taxon>
        <taxon>Thermodesulfobacteriota</taxon>
        <taxon>Desulfuromonadia</taxon>
        <taxon>Desulfuromonadales</taxon>
        <taxon>Desulfuromonadaceae</taxon>
        <taxon>Pelobacter</taxon>
    </lineage>
</organism>
<dbReference type="PROSITE" id="PS51332">
    <property type="entry name" value="B12_BINDING"/>
    <property type="match status" value="1"/>
</dbReference>
<keyword evidence="2" id="KW-0170">Cobalt</keyword>
<dbReference type="Gene3D" id="1.10.1240.10">
    <property type="entry name" value="Methionine synthase domain"/>
    <property type="match status" value="1"/>
</dbReference>
<dbReference type="GO" id="GO:0031419">
    <property type="term" value="F:cobalamin binding"/>
    <property type="evidence" value="ECO:0007669"/>
    <property type="project" value="InterPro"/>
</dbReference>
<dbReference type="Pfam" id="PF02607">
    <property type="entry name" value="B12-binding_2"/>
    <property type="match status" value="1"/>
</dbReference>
<dbReference type="GO" id="GO:0046872">
    <property type="term" value="F:metal ion binding"/>
    <property type="evidence" value="ECO:0007669"/>
    <property type="project" value="UniProtKB-KW"/>
</dbReference>
<evidence type="ECO:0000256" key="2">
    <source>
        <dbReference type="ARBA" id="ARBA00023285"/>
    </source>
</evidence>
<dbReference type="eggNOG" id="COG5012">
    <property type="taxonomic scope" value="Bacteria"/>
</dbReference>
<dbReference type="Gene3D" id="3.40.50.280">
    <property type="entry name" value="Cobalamin-binding domain"/>
    <property type="match status" value="1"/>
</dbReference>
<accession>A1ANX7</accession>
<dbReference type="GO" id="GO:0008705">
    <property type="term" value="F:methionine synthase activity"/>
    <property type="evidence" value="ECO:0007669"/>
    <property type="project" value="TreeGrafter"/>
</dbReference>
<dbReference type="SUPFAM" id="SSF52242">
    <property type="entry name" value="Cobalamin (vitamin B12)-binding domain"/>
    <property type="match status" value="1"/>
</dbReference>
<dbReference type="PANTHER" id="PTHR45833">
    <property type="entry name" value="METHIONINE SYNTHASE"/>
    <property type="match status" value="1"/>
</dbReference>
<feature type="domain" description="B12-binding" evidence="3">
    <location>
        <begin position="90"/>
        <end position="222"/>
    </location>
</feature>
<dbReference type="SUPFAM" id="SSF47644">
    <property type="entry name" value="Methionine synthase domain"/>
    <property type="match status" value="1"/>
</dbReference>
<evidence type="ECO:0000313" key="5">
    <source>
        <dbReference type="Proteomes" id="UP000006732"/>
    </source>
</evidence>
<sequence>MENRYLNDYFDAVFDTDRDRALEVIRQALDGGVTPEEVIFGIIVPSMEKMIGGMVTDSLVTLSQHFLASQIAEEVTDMLIPRFATAPEMQGHVIIGSSFGDFHGLGKKIVGGCLRAKMFQVTDLGINVRPERFVEAAVNGGAQVISVSSMMVHTALGDMGSRRVRQLLREGGLEERIKLIVGGAPYRYDEQLYLQAGADAWAATAVEGAEIISRLIKEVRAQ</sequence>
<dbReference type="InterPro" id="IPR006158">
    <property type="entry name" value="Cobalamin-bd"/>
</dbReference>
<dbReference type="InterPro" id="IPR050554">
    <property type="entry name" value="Met_Synthase/Corrinoid"/>
</dbReference>
<dbReference type="PANTHER" id="PTHR45833:SF1">
    <property type="entry name" value="METHIONINE SYNTHASE"/>
    <property type="match status" value="1"/>
</dbReference>
<dbReference type="RefSeq" id="WP_011735340.1">
    <property type="nucleotide sequence ID" value="NC_008609.1"/>
</dbReference>